<dbReference type="Proteomes" id="UP000004310">
    <property type="component" value="Unassembled WGS sequence"/>
</dbReference>
<evidence type="ECO:0000256" key="1">
    <source>
        <dbReference type="SAM" id="MobiDB-lite"/>
    </source>
</evidence>
<name>Q0G5C9_9HYPH</name>
<accession>Q0G5C9</accession>
<feature type="region of interest" description="Disordered" evidence="1">
    <location>
        <begin position="172"/>
        <end position="195"/>
    </location>
</feature>
<organism evidence="2 3">
    <name type="scientific">Fulvimarina pelagi HTCC2506</name>
    <dbReference type="NCBI Taxonomy" id="314231"/>
    <lineage>
        <taxon>Bacteria</taxon>
        <taxon>Pseudomonadati</taxon>
        <taxon>Pseudomonadota</taxon>
        <taxon>Alphaproteobacteria</taxon>
        <taxon>Hyphomicrobiales</taxon>
        <taxon>Aurantimonadaceae</taxon>
        <taxon>Fulvimarina</taxon>
    </lineage>
</organism>
<evidence type="ECO:0000313" key="3">
    <source>
        <dbReference type="Proteomes" id="UP000004310"/>
    </source>
</evidence>
<proteinExistence type="predicted"/>
<comment type="caution">
    <text evidence="2">The sequence shown here is derived from an EMBL/GenBank/DDBJ whole genome shotgun (WGS) entry which is preliminary data.</text>
</comment>
<keyword evidence="3" id="KW-1185">Reference proteome</keyword>
<protein>
    <submittedName>
        <fullName evidence="2">Uncharacterized protein</fullName>
    </submittedName>
</protein>
<gene>
    <name evidence="2" type="ORF">FP2506_09836</name>
</gene>
<dbReference type="HOGENOM" id="CLU_1394561_0_0_5"/>
<dbReference type="RefSeq" id="WP_007067109.1">
    <property type="nucleotide sequence ID" value="NZ_DS022272.1"/>
</dbReference>
<sequence length="195" mass="21833">MAKHPAPIVDLVDDLPPTPAELTEGRRIAYRHFSHILALLKEAGRLSRPPKRRRHGDRIRAGDDARRALPLDPDSLDQHLSEMAQTLFHHCRRPECRRAFQCRFGARASEPGNSGDTWGRTGLPCLQQLPADVANALHLMLVRQNAPQVFRERNNFQALERQVLARAAKRFGPGKTFGETPADDVSRTPSSDGAR</sequence>
<reference evidence="2 3" key="1">
    <citation type="journal article" date="2010" name="J. Bacteriol.">
        <title>Genome sequence of Fulvimarina pelagi HTCC2506T, a Mn(II)-oxidizing alphaproteobacterium possessing an aerobic anoxygenic photosynthetic gene cluster and Xanthorhodopsin.</title>
        <authorList>
            <person name="Kang I."/>
            <person name="Oh H.M."/>
            <person name="Lim S.I."/>
            <person name="Ferriera S."/>
            <person name="Giovannoni S.J."/>
            <person name="Cho J.C."/>
        </authorList>
    </citation>
    <scope>NUCLEOTIDE SEQUENCE [LARGE SCALE GENOMIC DNA]</scope>
    <source>
        <strain evidence="2 3">HTCC2506</strain>
    </source>
</reference>
<evidence type="ECO:0000313" key="2">
    <source>
        <dbReference type="EMBL" id="EAU43135.1"/>
    </source>
</evidence>
<dbReference type="AlphaFoldDB" id="Q0G5C9"/>
<dbReference type="EMBL" id="AATP01000001">
    <property type="protein sequence ID" value="EAU43135.1"/>
    <property type="molecule type" value="Genomic_DNA"/>
</dbReference>